<dbReference type="Proteomes" id="UP001367676">
    <property type="component" value="Unassembled WGS sequence"/>
</dbReference>
<proteinExistence type="predicted"/>
<name>A0AAN9XYF1_9HEMI</name>
<evidence type="ECO:0000313" key="1">
    <source>
        <dbReference type="EMBL" id="KAK7571961.1"/>
    </source>
</evidence>
<organism evidence="1 2">
    <name type="scientific">Parthenolecanium corni</name>
    <dbReference type="NCBI Taxonomy" id="536013"/>
    <lineage>
        <taxon>Eukaryota</taxon>
        <taxon>Metazoa</taxon>
        <taxon>Ecdysozoa</taxon>
        <taxon>Arthropoda</taxon>
        <taxon>Hexapoda</taxon>
        <taxon>Insecta</taxon>
        <taxon>Pterygota</taxon>
        <taxon>Neoptera</taxon>
        <taxon>Paraneoptera</taxon>
        <taxon>Hemiptera</taxon>
        <taxon>Sternorrhyncha</taxon>
        <taxon>Coccoidea</taxon>
        <taxon>Coccidae</taxon>
        <taxon>Parthenolecanium</taxon>
    </lineage>
</organism>
<sequence>MCVYLPLNVRSALGGFHRNLAGKIVVRRKGLREFVSDVSRVSERASERAREWVVTYDASSPCVQSLVVVVCVRWSMCLSPYQLSRSRSCCVFTRHSRKRSVLSLCVHFTRLDVSPGVCVLIYARWLVPWLSRPGSRVTIFRCHLAPGKFVEEPIRGATCGSNSRPSAEQPYGGLVSVTGCPAFAIIGGGPAMESIGSVIVAADSSELAHALLEYASCPPSLTISWLVFCSANHD</sequence>
<dbReference type="AlphaFoldDB" id="A0AAN9XYF1"/>
<dbReference type="EMBL" id="JBBCAQ010000038">
    <property type="protein sequence ID" value="KAK7571961.1"/>
    <property type="molecule type" value="Genomic_DNA"/>
</dbReference>
<accession>A0AAN9XYF1</accession>
<evidence type="ECO:0000313" key="2">
    <source>
        <dbReference type="Proteomes" id="UP001367676"/>
    </source>
</evidence>
<reference evidence="1 2" key="1">
    <citation type="submission" date="2024-03" db="EMBL/GenBank/DDBJ databases">
        <title>Adaptation during the transition from Ophiocordyceps entomopathogen to insect associate is accompanied by gene loss and intensified selection.</title>
        <authorList>
            <person name="Ward C.M."/>
            <person name="Onetto C.A."/>
            <person name="Borneman A.R."/>
        </authorList>
    </citation>
    <scope>NUCLEOTIDE SEQUENCE [LARGE SCALE GENOMIC DNA]</scope>
    <source>
        <strain evidence="1">AWRI1</strain>
        <tissue evidence="1">Single Adult Female</tissue>
    </source>
</reference>
<protein>
    <submittedName>
        <fullName evidence="1">Uncharacterized protein</fullName>
    </submittedName>
</protein>
<keyword evidence="2" id="KW-1185">Reference proteome</keyword>
<gene>
    <name evidence="1" type="ORF">V9T40_014433</name>
</gene>
<comment type="caution">
    <text evidence="1">The sequence shown here is derived from an EMBL/GenBank/DDBJ whole genome shotgun (WGS) entry which is preliminary data.</text>
</comment>